<dbReference type="eggNOG" id="COG2010">
    <property type="taxonomic scope" value="Bacteria"/>
</dbReference>
<dbReference type="InterPro" id="IPR051459">
    <property type="entry name" value="Cytochrome_c-type_DH"/>
</dbReference>
<dbReference type="InterPro" id="IPR036909">
    <property type="entry name" value="Cyt_c-like_dom_sf"/>
</dbReference>
<evidence type="ECO:0000256" key="3">
    <source>
        <dbReference type="ARBA" id="ARBA00023004"/>
    </source>
</evidence>
<evidence type="ECO:0000313" key="6">
    <source>
        <dbReference type="EMBL" id="GAD56417.1"/>
    </source>
</evidence>
<dbReference type="RefSeq" id="WP_021694518.1">
    <property type="nucleotide sequence ID" value="NZ_BATB01000036.1"/>
</dbReference>
<dbReference type="Gene3D" id="1.10.760.10">
    <property type="entry name" value="Cytochrome c-like domain"/>
    <property type="match status" value="2"/>
</dbReference>
<dbReference type="SUPFAM" id="SSF46626">
    <property type="entry name" value="Cytochrome c"/>
    <property type="match status" value="2"/>
</dbReference>
<dbReference type="PANTHER" id="PTHR35008">
    <property type="entry name" value="BLL4482 PROTEIN-RELATED"/>
    <property type="match status" value="1"/>
</dbReference>
<protein>
    <submittedName>
        <fullName evidence="6">Putative diheme cytochrome c-553</fullName>
    </submittedName>
</protein>
<dbReference type="InterPro" id="IPR009056">
    <property type="entry name" value="Cyt_c-like_dom"/>
</dbReference>
<dbReference type="GO" id="GO:0009055">
    <property type="term" value="F:electron transfer activity"/>
    <property type="evidence" value="ECO:0007669"/>
    <property type="project" value="InterPro"/>
</dbReference>
<dbReference type="STRING" id="1337093.MBELCI_2469"/>
<comment type="caution">
    <text evidence="6">The sequence shown here is derived from an EMBL/GenBank/DDBJ whole genome shotgun (WGS) entry which is preliminary data.</text>
</comment>
<gene>
    <name evidence="6" type="ORF">MBELCI_2469</name>
</gene>
<keyword evidence="7" id="KW-1185">Reference proteome</keyword>
<name>U2Z5U1_9RHOB</name>
<dbReference type="OrthoDB" id="9811281at2"/>
<feature type="domain" description="Cytochrome c" evidence="5">
    <location>
        <begin position="39"/>
        <end position="146"/>
    </location>
</feature>
<feature type="domain" description="Cytochrome c" evidence="5">
    <location>
        <begin position="187"/>
        <end position="293"/>
    </location>
</feature>
<dbReference type="PROSITE" id="PS51007">
    <property type="entry name" value="CYTC"/>
    <property type="match status" value="2"/>
</dbReference>
<dbReference type="Pfam" id="PF00034">
    <property type="entry name" value="Cytochrom_C"/>
    <property type="match status" value="2"/>
</dbReference>
<dbReference type="PANTHER" id="PTHR35008:SF8">
    <property type="entry name" value="ALCOHOL DEHYDROGENASE CYTOCHROME C SUBUNIT"/>
    <property type="match status" value="1"/>
</dbReference>
<dbReference type="GO" id="GO:0046872">
    <property type="term" value="F:metal ion binding"/>
    <property type="evidence" value="ECO:0007669"/>
    <property type="project" value="UniProtKB-KW"/>
</dbReference>
<dbReference type="GO" id="GO:0020037">
    <property type="term" value="F:heme binding"/>
    <property type="evidence" value="ECO:0007669"/>
    <property type="project" value="InterPro"/>
</dbReference>
<dbReference type="EMBL" id="BATB01000036">
    <property type="protein sequence ID" value="GAD56417.1"/>
    <property type="molecule type" value="Genomic_DNA"/>
</dbReference>
<dbReference type="Proteomes" id="UP000016566">
    <property type="component" value="Unassembled WGS sequence"/>
</dbReference>
<evidence type="ECO:0000259" key="5">
    <source>
        <dbReference type="PROSITE" id="PS51007"/>
    </source>
</evidence>
<evidence type="ECO:0000313" key="7">
    <source>
        <dbReference type="Proteomes" id="UP000016566"/>
    </source>
</evidence>
<evidence type="ECO:0000256" key="1">
    <source>
        <dbReference type="ARBA" id="ARBA00022617"/>
    </source>
</evidence>
<accession>U2Z5U1</accession>
<evidence type="ECO:0000256" key="2">
    <source>
        <dbReference type="ARBA" id="ARBA00022723"/>
    </source>
</evidence>
<reference evidence="6" key="1">
    <citation type="journal article" date="2013" name="Genome Announc.">
        <title>Draft Genome Sequence of Loktanella cinnabarina LL-001T, Isolated from Deep-Sea Floor Sediment.</title>
        <authorList>
            <person name="Nishi S."/>
            <person name="Tsubouchi T."/>
            <person name="Takaki Y."/>
            <person name="Koyanagi R."/>
            <person name="Satoh N."/>
            <person name="Maruyama T."/>
            <person name="Hatada Y."/>
        </authorList>
    </citation>
    <scope>NUCLEOTIDE SEQUENCE [LARGE SCALE GENOMIC DNA]</scope>
    <source>
        <strain evidence="6">LL-001</strain>
    </source>
</reference>
<sequence length="300" mass="31053">MIGRALGAVGAVVVLAGGAGWVLTAPEPLPALAVQGPPGDPARGELVFAAAGCASCHVAPDAEAGDAPVLAGGRAFVSSFGTFHAPNISPSPQGVGDWSDAEIMDAVMRGVSPSGAHYYPALPYAAYDKADPGDMRDLVAYMRALPPSEVESLPHEVPFPFSIRRGVGLWKQLNLNEDWTVAGDLPPDAARGRYLAEALGHCGECHTPRGPLGGLDHEQWLGGAPNPSGDGRIPNITPAGLDWSEEEIAYYLGTGFTPEFDTAGGEMAIVVSELAKLPEEDRAAIAAYLKAVPSVEPAAE</sequence>
<proteinExistence type="predicted"/>
<keyword evidence="1 4" id="KW-0349">Heme</keyword>
<organism evidence="6 7">
    <name type="scientific">Limimaricola cinnabarinus LL-001</name>
    <dbReference type="NCBI Taxonomy" id="1337093"/>
    <lineage>
        <taxon>Bacteria</taxon>
        <taxon>Pseudomonadati</taxon>
        <taxon>Pseudomonadota</taxon>
        <taxon>Alphaproteobacteria</taxon>
        <taxon>Rhodobacterales</taxon>
        <taxon>Paracoccaceae</taxon>
        <taxon>Limimaricola</taxon>
    </lineage>
</organism>
<evidence type="ECO:0000256" key="4">
    <source>
        <dbReference type="PROSITE-ProRule" id="PRU00433"/>
    </source>
</evidence>
<keyword evidence="2 4" id="KW-0479">Metal-binding</keyword>
<dbReference type="AlphaFoldDB" id="U2Z5U1"/>
<keyword evidence="3 4" id="KW-0408">Iron</keyword>